<accession>A0A9P3HDG0</accession>
<proteinExistence type="predicted"/>
<evidence type="ECO:0000313" key="2">
    <source>
        <dbReference type="EMBL" id="GJJ74510.1"/>
    </source>
</evidence>
<dbReference type="EMBL" id="BQFW01000009">
    <property type="protein sequence ID" value="GJJ74510.1"/>
    <property type="molecule type" value="Genomic_DNA"/>
</dbReference>
<dbReference type="Proteomes" id="UP000827284">
    <property type="component" value="Unassembled WGS sequence"/>
</dbReference>
<sequence length="474" mass="52456">MRRAPALNVEDYITFVGARFPSAKASHIAKEWDTLKEFFCGGIQERYSEVEELVNAPELIAAFNAAPTLSAETVEAIIPPRYPSLGLVCPRSSSLSSPASSSMSAPQDNSNISSSGSGSSGNGSSGSIEHLTPTQVSRMQALFKHNLDSFKGNEWQLPSGVTLDHILYETIKDVRYECPLHSFVINNAATILDLFPDIKDQEELKMILFDRAGENMPALSSAEKATLELYNKDPEELQELLAQKGWRAIGSTLDEKPSSEFQRLVHDCLLEFQPGEYHSQASMNRRNLDGSRDVRQLVGHKVDGAAVAAIKKLELLVIEAAKKDESPNVTKAQDDRLKFGKLMKDMHDLIRTKAKYNVREHLITFGIQISGESATFFTLRQRRGRFYQLCNEGTETLPSIWNDEIGTRCILGVLMKVLMLRKALISMTKDVAACTVGSLDGSTTNNEVDWFPATITSPQFIPSSSSTVNDNFQL</sequence>
<protein>
    <submittedName>
        <fullName evidence="2">Uncharacterized protein</fullName>
    </submittedName>
</protein>
<evidence type="ECO:0000313" key="3">
    <source>
        <dbReference type="Proteomes" id="UP000827284"/>
    </source>
</evidence>
<feature type="region of interest" description="Disordered" evidence="1">
    <location>
        <begin position="98"/>
        <end position="130"/>
    </location>
</feature>
<organism evidence="2 3">
    <name type="scientific">Entomortierella parvispora</name>
    <dbReference type="NCBI Taxonomy" id="205924"/>
    <lineage>
        <taxon>Eukaryota</taxon>
        <taxon>Fungi</taxon>
        <taxon>Fungi incertae sedis</taxon>
        <taxon>Mucoromycota</taxon>
        <taxon>Mortierellomycotina</taxon>
        <taxon>Mortierellomycetes</taxon>
        <taxon>Mortierellales</taxon>
        <taxon>Mortierellaceae</taxon>
        <taxon>Entomortierella</taxon>
    </lineage>
</organism>
<gene>
    <name evidence="2" type="ORF">EMPS_06868</name>
</gene>
<dbReference type="OrthoDB" id="2447334at2759"/>
<reference evidence="2" key="2">
    <citation type="journal article" date="2022" name="Microbiol. Resour. Announc.">
        <title>Whole-Genome Sequence of Entomortierella parvispora E1425, a Mucoromycotan Fungus Associated with Burkholderiaceae-Related Endosymbiotic Bacteria.</title>
        <authorList>
            <person name="Herlambang A."/>
            <person name="Guo Y."/>
            <person name="Takashima Y."/>
            <person name="Narisawa K."/>
            <person name="Ohta H."/>
            <person name="Nishizawa T."/>
        </authorList>
    </citation>
    <scope>NUCLEOTIDE SEQUENCE</scope>
    <source>
        <strain evidence="2">E1425</strain>
    </source>
</reference>
<comment type="caution">
    <text evidence="2">The sequence shown here is derived from an EMBL/GenBank/DDBJ whole genome shotgun (WGS) entry which is preliminary data.</text>
</comment>
<feature type="compositionally biased region" description="Low complexity" evidence="1">
    <location>
        <begin position="98"/>
        <end position="117"/>
    </location>
</feature>
<dbReference type="AlphaFoldDB" id="A0A9P3HDG0"/>
<evidence type="ECO:0000256" key="1">
    <source>
        <dbReference type="SAM" id="MobiDB-lite"/>
    </source>
</evidence>
<name>A0A9P3HDG0_9FUNG</name>
<reference evidence="2" key="1">
    <citation type="submission" date="2021-11" db="EMBL/GenBank/DDBJ databases">
        <authorList>
            <person name="Herlambang A."/>
            <person name="Guo Y."/>
            <person name="Takashima Y."/>
            <person name="Nishizawa T."/>
        </authorList>
    </citation>
    <scope>NUCLEOTIDE SEQUENCE</scope>
    <source>
        <strain evidence="2">E1425</strain>
    </source>
</reference>
<keyword evidence="3" id="KW-1185">Reference proteome</keyword>